<dbReference type="Pfam" id="PF10991">
    <property type="entry name" value="Enc34_ssDNA-bd"/>
    <property type="match status" value="1"/>
</dbReference>
<dbReference type="InterPro" id="IPR022595">
    <property type="entry name" value="Enc34_ssDNA-bd"/>
</dbReference>
<feature type="region of interest" description="Disordered" evidence="1">
    <location>
        <begin position="161"/>
        <end position="200"/>
    </location>
</feature>
<evidence type="ECO:0000313" key="2">
    <source>
        <dbReference type="EMBL" id="ATO43307.1"/>
    </source>
</evidence>
<reference evidence="2 3" key="1">
    <citation type="submission" date="2016-10" db="EMBL/GenBank/DDBJ databases">
        <title>The whole genome sequencing and assembly of L. cotyniformis subsp. torquens DSM 20004 strain.</title>
        <authorList>
            <person name="Park M.-K."/>
            <person name="Lee Y.-J."/>
            <person name="Yi H."/>
            <person name="Bahn Y.-S."/>
            <person name="Kim J.F."/>
            <person name="Lee D.-W."/>
        </authorList>
    </citation>
    <scope>NUCLEOTIDE SEQUENCE [LARGE SCALE GENOMIC DNA]</scope>
    <source>
        <strain evidence="2 3">DSM 20004</strain>
    </source>
</reference>
<name>A0A2D1KME2_9LACO</name>
<keyword evidence="3" id="KW-1185">Reference proteome</keyword>
<accession>A0A2D1KME2</accession>
<dbReference type="InterPro" id="IPR012340">
    <property type="entry name" value="NA-bd_OB-fold"/>
</dbReference>
<sequence>MTENTNTTKVITDIVRFSFVHLLEPTSFEGQEPKYSVMLLIPKTDSKTLGKIKAAQKAAAELGKSKFKNNKIPAKLKTTLRDGDEEMDTEEYPEFKGMMFINVSNKNKVGMVGTQRDEHGKLKRLAEDPEEVYSGMYGRASINFFAFNTAGNQGVSAGLNNIQKTRDGDHLGGGAAKPENDFDDWEDDTEDADMDDDLLD</sequence>
<dbReference type="SUPFAM" id="SSF50249">
    <property type="entry name" value="Nucleic acid-binding proteins"/>
    <property type="match status" value="1"/>
</dbReference>
<gene>
    <name evidence="2" type="ORF">LC20004_05040</name>
</gene>
<evidence type="ECO:0000313" key="3">
    <source>
        <dbReference type="Proteomes" id="UP000223559"/>
    </source>
</evidence>
<evidence type="ECO:0008006" key="4">
    <source>
        <dbReference type="Google" id="ProtNLM"/>
    </source>
</evidence>
<dbReference type="AlphaFoldDB" id="A0A2D1KME2"/>
<dbReference type="Proteomes" id="UP000223559">
    <property type="component" value="Chromosome"/>
</dbReference>
<dbReference type="KEGG" id="lcy:LC20004_05040"/>
<organism evidence="2 3">
    <name type="scientific">Loigolactobacillus coryniformis subsp. torquens DSM 20004 = KCTC 3535</name>
    <dbReference type="NCBI Taxonomy" id="1423822"/>
    <lineage>
        <taxon>Bacteria</taxon>
        <taxon>Bacillati</taxon>
        <taxon>Bacillota</taxon>
        <taxon>Bacilli</taxon>
        <taxon>Lactobacillales</taxon>
        <taxon>Lactobacillaceae</taxon>
        <taxon>Loigolactobacillus</taxon>
    </lineage>
</organism>
<dbReference type="OrthoDB" id="9786575at2"/>
<protein>
    <recommendedName>
        <fullName evidence="4">DUF2815 family protein</fullName>
    </recommendedName>
</protein>
<dbReference type="RefSeq" id="WP_056980111.1">
    <property type="nucleotide sequence ID" value="NZ_AZDC01000001.1"/>
</dbReference>
<dbReference type="EMBL" id="CP017697">
    <property type="protein sequence ID" value="ATO43307.1"/>
    <property type="molecule type" value="Genomic_DNA"/>
</dbReference>
<evidence type="ECO:0000256" key="1">
    <source>
        <dbReference type="SAM" id="MobiDB-lite"/>
    </source>
</evidence>
<proteinExistence type="predicted"/>
<feature type="compositionally biased region" description="Acidic residues" evidence="1">
    <location>
        <begin position="181"/>
        <end position="200"/>
    </location>
</feature>
<dbReference type="Gene3D" id="2.40.50.140">
    <property type="entry name" value="Nucleic acid-binding proteins"/>
    <property type="match status" value="1"/>
</dbReference>